<dbReference type="EMBL" id="FAOZ01000011">
    <property type="protein sequence ID" value="CUU57227.1"/>
    <property type="molecule type" value="Genomic_DNA"/>
</dbReference>
<evidence type="ECO:0000313" key="3">
    <source>
        <dbReference type="Proteomes" id="UP000198802"/>
    </source>
</evidence>
<organism evidence="2 3">
    <name type="scientific">Parafrankia irregularis</name>
    <dbReference type="NCBI Taxonomy" id="795642"/>
    <lineage>
        <taxon>Bacteria</taxon>
        <taxon>Bacillati</taxon>
        <taxon>Actinomycetota</taxon>
        <taxon>Actinomycetes</taxon>
        <taxon>Frankiales</taxon>
        <taxon>Frankiaceae</taxon>
        <taxon>Parafrankia</taxon>
    </lineage>
</organism>
<evidence type="ECO:0000313" key="2">
    <source>
        <dbReference type="EMBL" id="CUU57227.1"/>
    </source>
</evidence>
<gene>
    <name evidence="2" type="ORF">Ga0074812_11163</name>
</gene>
<dbReference type="AlphaFoldDB" id="A0A0S4QNG1"/>
<dbReference type="Proteomes" id="UP000198802">
    <property type="component" value="Unassembled WGS sequence"/>
</dbReference>
<feature type="region of interest" description="Disordered" evidence="1">
    <location>
        <begin position="47"/>
        <end position="96"/>
    </location>
</feature>
<keyword evidence="3" id="KW-1185">Reference proteome</keyword>
<feature type="region of interest" description="Disordered" evidence="1">
    <location>
        <begin position="1"/>
        <end position="29"/>
    </location>
</feature>
<proteinExistence type="predicted"/>
<sequence>MPHPPLRRTRPNRPNRPAQPTPPAHPARRTSVVLSGLLLAGLAVTGCSSGSGSGSGAGTEGDRKTTPAQTGAVADDRSPAVASAQPGGAPGSPAAVRTTRIKGAGGNVDVGFVDLRVDGRLLQLDLLFTPRYADDPGTEISLYEMAGRRDASVTLIDTTNLLRYTVVEDSGGVALAPAAGTTRARNNEAVSGTYTFAAPPASVTALDVYLNDQLIVDDAPISR</sequence>
<protein>
    <submittedName>
        <fullName evidence="2">Uncharacterized protein</fullName>
    </submittedName>
</protein>
<name>A0A0S4QNG1_9ACTN</name>
<feature type="compositionally biased region" description="Low complexity" evidence="1">
    <location>
        <begin position="79"/>
        <end position="96"/>
    </location>
</feature>
<reference evidence="3" key="1">
    <citation type="submission" date="2015-11" db="EMBL/GenBank/DDBJ databases">
        <authorList>
            <person name="Varghese N."/>
        </authorList>
    </citation>
    <scope>NUCLEOTIDE SEQUENCE [LARGE SCALE GENOMIC DNA]</scope>
    <source>
        <strain evidence="3">DSM 45899</strain>
    </source>
</reference>
<accession>A0A0S4QNG1</accession>
<evidence type="ECO:0000256" key="1">
    <source>
        <dbReference type="SAM" id="MobiDB-lite"/>
    </source>
</evidence>
<dbReference type="RefSeq" id="WP_091278351.1">
    <property type="nucleotide sequence ID" value="NZ_FAOZ01000011.1"/>
</dbReference>
<feature type="compositionally biased region" description="Basic residues" evidence="1">
    <location>
        <begin position="1"/>
        <end position="13"/>
    </location>
</feature>
<feature type="compositionally biased region" description="Gly residues" evidence="1">
    <location>
        <begin position="49"/>
        <end position="59"/>
    </location>
</feature>